<gene>
    <name evidence="1" type="ORF">g.1208</name>
</gene>
<protein>
    <submittedName>
        <fullName evidence="1">Uncharacterized protein</fullName>
    </submittedName>
</protein>
<dbReference type="AlphaFoldDB" id="A0A1E1WMZ9"/>
<evidence type="ECO:0000313" key="1">
    <source>
        <dbReference type="EMBL" id="JAT88328.1"/>
    </source>
</evidence>
<dbReference type="EMBL" id="GDQN01002726">
    <property type="protein sequence ID" value="JAT88328.1"/>
    <property type="molecule type" value="Transcribed_RNA"/>
</dbReference>
<accession>A0A1E1WMZ9</accession>
<organism evidence="1">
    <name type="scientific">Pectinophora gossypiella</name>
    <name type="common">Cotton pink bollworm</name>
    <name type="synonym">Depressaria gossypiella</name>
    <dbReference type="NCBI Taxonomy" id="13191"/>
    <lineage>
        <taxon>Eukaryota</taxon>
        <taxon>Metazoa</taxon>
        <taxon>Ecdysozoa</taxon>
        <taxon>Arthropoda</taxon>
        <taxon>Hexapoda</taxon>
        <taxon>Insecta</taxon>
        <taxon>Pterygota</taxon>
        <taxon>Neoptera</taxon>
        <taxon>Endopterygota</taxon>
        <taxon>Lepidoptera</taxon>
        <taxon>Glossata</taxon>
        <taxon>Ditrysia</taxon>
        <taxon>Gelechioidea</taxon>
        <taxon>Gelechiidae</taxon>
        <taxon>Apatetrinae</taxon>
        <taxon>Pectinophora</taxon>
    </lineage>
</organism>
<sequence>PLPLPAHGQINIFVCGATYKKLHQLEVVNSPVGARCNVTCAGARSLFLVTARESFTSESAASGARHSQCTIHNITHKKRITQAHFSQNHNSIMLCVDNVSLRLVQ</sequence>
<reference evidence="1" key="1">
    <citation type="submission" date="2015-09" db="EMBL/GenBank/DDBJ databases">
        <title>De novo assembly of Pectinophora gossypiella (Pink Bollworm) gut transcriptome.</title>
        <authorList>
            <person name="Tassone E.E."/>
        </authorList>
    </citation>
    <scope>NUCLEOTIDE SEQUENCE</scope>
</reference>
<proteinExistence type="predicted"/>
<feature type="non-terminal residue" evidence="1">
    <location>
        <position position="1"/>
    </location>
</feature>
<name>A0A1E1WMZ9_PECGO</name>